<dbReference type="RefSeq" id="XP_020438396.1">
    <property type="nucleotide sequence ID" value="XM_020571122.1"/>
</dbReference>
<accession>D3AVG8</accession>
<sequence length="77" mass="8706">MDSLTPMSLLLRKESVRTLILFSTSKLLVNIGLDGLEDSGMNGVSDLPKTLSKFLELFKSPPRRVFSIQHYNEYICT</sequence>
<gene>
    <name evidence="1" type="ORF">PPL_00078</name>
</gene>
<dbReference type="Proteomes" id="UP000001396">
    <property type="component" value="Unassembled WGS sequence"/>
</dbReference>
<evidence type="ECO:0000313" key="2">
    <source>
        <dbReference type="Proteomes" id="UP000001396"/>
    </source>
</evidence>
<proteinExistence type="predicted"/>
<comment type="caution">
    <text evidence="1">The sequence shown here is derived from an EMBL/GenBank/DDBJ whole genome shotgun (WGS) entry which is preliminary data.</text>
</comment>
<reference evidence="1 2" key="1">
    <citation type="journal article" date="2011" name="Genome Res.">
        <title>Phylogeny-wide analysis of social amoeba genomes highlights ancient origins for complex intercellular communication.</title>
        <authorList>
            <person name="Heidel A.J."/>
            <person name="Lawal H.M."/>
            <person name="Felder M."/>
            <person name="Schilde C."/>
            <person name="Helps N.R."/>
            <person name="Tunggal B."/>
            <person name="Rivero F."/>
            <person name="John U."/>
            <person name="Schleicher M."/>
            <person name="Eichinger L."/>
            <person name="Platzer M."/>
            <person name="Noegel A.A."/>
            <person name="Schaap P."/>
            <person name="Gloeckner G."/>
        </authorList>
    </citation>
    <scope>NUCLEOTIDE SEQUENCE [LARGE SCALE GENOMIC DNA]</scope>
    <source>
        <strain evidence="2">ATCC 26659 / Pp 5 / PN500</strain>
    </source>
</reference>
<dbReference type="InParanoid" id="D3AVG8"/>
<keyword evidence="2" id="KW-1185">Reference proteome</keyword>
<evidence type="ECO:0000313" key="1">
    <source>
        <dbReference type="EMBL" id="EFA86291.1"/>
    </source>
</evidence>
<protein>
    <submittedName>
        <fullName evidence="1">Uncharacterized protein</fullName>
    </submittedName>
</protein>
<dbReference type="GeneID" id="31355612"/>
<organism evidence="1 2">
    <name type="scientific">Heterostelium pallidum (strain ATCC 26659 / Pp 5 / PN500)</name>
    <name type="common">Cellular slime mold</name>
    <name type="synonym">Polysphondylium pallidum</name>
    <dbReference type="NCBI Taxonomy" id="670386"/>
    <lineage>
        <taxon>Eukaryota</taxon>
        <taxon>Amoebozoa</taxon>
        <taxon>Evosea</taxon>
        <taxon>Eumycetozoa</taxon>
        <taxon>Dictyostelia</taxon>
        <taxon>Acytosteliales</taxon>
        <taxon>Acytosteliaceae</taxon>
        <taxon>Heterostelium</taxon>
    </lineage>
</organism>
<name>D3AVG8_HETP5</name>
<dbReference type="EMBL" id="ADBJ01000002">
    <property type="protein sequence ID" value="EFA86291.1"/>
    <property type="molecule type" value="Genomic_DNA"/>
</dbReference>
<dbReference type="AlphaFoldDB" id="D3AVG8"/>